<evidence type="ECO:0000313" key="6">
    <source>
        <dbReference type="EMBL" id="RUP43733.1"/>
    </source>
</evidence>
<keyword evidence="3" id="KW-0464">Manganese</keyword>
<keyword evidence="2" id="KW-0378">Hydrolase</keyword>
<dbReference type="AlphaFoldDB" id="A0A433CYR2"/>
<keyword evidence="5" id="KW-0326">Glycosidase</keyword>
<evidence type="ECO:0000256" key="5">
    <source>
        <dbReference type="ARBA" id="ARBA00023295"/>
    </source>
</evidence>
<reference evidence="6 7" key="1">
    <citation type="journal article" date="2018" name="New Phytol.">
        <title>Phylogenomics of Endogonaceae and evolution of mycorrhizas within Mucoromycota.</title>
        <authorList>
            <person name="Chang Y."/>
            <person name="Desiro A."/>
            <person name="Na H."/>
            <person name="Sandor L."/>
            <person name="Lipzen A."/>
            <person name="Clum A."/>
            <person name="Barry K."/>
            <person name="Grigoriev I.V."/>
            <person name="Martin F.M."/>
            <person name="Stajich J.E."/>
            <person name="Smith M.E."/>
            <person name="Bonito G."/>
            <person name="Spatafora J.W."/>
        </authorList>
    </citation>
    <scope>NUCLEOTIDE SEQUENCE [LARGE SCALE GENOMIC DNA]</scope>
    <source>
        <strain evidence="6 7">GMNB39</strain>
    </source>
</reference>
<dbReference type="GO" id="GO:0016798">
    <property type="term" value="F:hydrolase activity, acting on glycosyl bonds"/>
    <property type="evidence" value="ECO:0007669"/>
    <property type="project" value="UniProtKB-KW"/>
</dbReference>
<dbReference type="PANTHER" id="PTHR42909">
    <property type="entry name" value="ZGC:136858"/>
    <property type="match status" value="1"/>
</dbReference>
<dbReference type="OrthoDB" id="198885at2759"/>
<name>A0A433CYR2_9FUNG</name>
<dbReference type="Pfam" id="PF04227">
    <property type="entry name" value="Indigoidine_A"/>
    <property type="match status" value="1"/>
</dbReference>
<dbReference type="GO" id="GO:0005737">
    <property type="term" value="C:cytoplasm"/>
    <property type="evidence" value="ECO:0007669"/>
    <property type="project" value="TreeGrafter"/>
</dbReference>
<dbReference type="Proteomes" id="UP000268093">
    <property type="component" value="Unassembled WGS sequence"/>
</dbReference>
<keyword evidence="4" id="KW-0456">Lyase</keyword>
<organism evidence="6 7">
    <name type="scientific">Jimgerdemannia flammicorona</name>
    <dbReference type="NCBI Taxonomy" id="994334"/>
    <lineage>
        <taxon>Eukaryota</taxon>
        <taxon>Fungi</taxon>
        <taxon>Fungi incertae sedis</taxon>
        <taxon>Mucoromycota</taxon>
        <taxon>Mucoromycotina</taxon>
        <taxon>Endogonomycetes</taxon>
        <taxon>Endogonales</taxon>
        <taxon>Endogonaceae</taxon>
        <taxon>Jimgerdemannia</taxon>
    </lineage>
</organism>
<accession>A0A433CYR2</accession>
<dbReference type="GO" id="GO:0046872">
    <property type="term" value="F:metal ion binding"/>
    <property type="evidence" value="ECO:0007669"/>
    <property type="project" value="UniProtKB-KW"/>
</dbReference>
<dbReference type="InterPro" id="IPR007342">
    <property type="entry name" value="PsuG"/>
</dbReference>
<keyword evidence="7" id="KW-1185">Reference proteome</keyword>
<evidence type="ECO:0000256" key="4">
    <source>
        <dbReference type="ARBA" id="ARBA00023239"/>
    </source>
</evidence>
<proteinExistence type="predicted"/>
<dbReference type="SUPFAM" id="SSF110581">
    <property type="entry name" value="Indigoidine synthase A-like"/>
    <property type="match status" value="1"/>
</dbReference>
<sequence length="287" mass="31737">MVENAFGYLRVQYRHHRFSYTFVLITFFPGFDGSDYRRQHHDPGPAGWYPSLRHGRNRRRSSRCGDVADLIELGRTSVAVVCAGVKSILDIGKTLEVLETHGVTVATLGSSDAFPAFYTPDSGFKSPCHLSTIENAARLIDANLRLRLKSGIVIAVPIPEEHAADGRRIQEAIDQALTEAREQGIRGNGETPFLLKRIAELTKDESLKSNIALVKHNAAVGSQIAVKLSEIQAREIQAKEIQAREIQAKKDEKTFKGHENFVQASSPAATKQQETPLSEMLLFNSSS</sequence>
<dbReference type="GO" id="GO:0004730">
    <property type="term" value="F:pseudouridylate synthase activity"/>
    <property type="evidence" value="ECO:0007669"/>
    <property type="project" value="InterPro"/>
</dbReference>
<dbReference type="InterPro" id="IPR022830">
    <property type="entry name" value="Indigdn_synthA-like"/>
</dbReference>
<dbReference type="Gene3D" id="3.40.1790.10">
    <property type="entry name" value="Indigoidine synthase domain"/>
    <property type="match status" value="1"/>
</dbReference>
<evidence type="ECO:0000256" key="1">
    <source>
        <dbReference type="ARBA" id="ARBA00022723"/>
    </source>
</evidence>
<evidence type="ECO:0000256" key="2">
    <source>
        <dbReference type="ARBA" id="ARBA00022801"/>
    </source>
</evidence>
<keyword evidence="1" id="KW-0479">Metal-binding</keyword>
<dbReference type="PANTHER" id="PTHR42909:SF1">
    <property type="entry name" value="CARBOHYDRATE KINASE PFKB DOMAIN-CONTAINING PROTEIN"/>
    <property type="match status" value="1"/>
</dbReference>
<protein>
    <recommendedName>
        <fullName evidence="8">Indigoidine synthase A like protein-domain-containing protein</fullName>
    </recommendedName>
</protein>
<evidence type="ECO:0000313" key="7">
    <source>
        <dbReference type="Proteomes" id="UP000268093"/>
    </source>
</evidence>
<comment type="caution">
    <text evidence="6">The sequence shown here is derived from an EMBL/GenBank/DDBJ whole genome shotgun (WGS) entry which is preliminary data.</text>
</comment>
<evidence type="ECO:0008006" key="8">
    <source>
        <dbReference type="Google" id="ProtNLM"/>
    </source>
</evidence>
<dbReference type="EMBL" id="RBNI01010416">
    <property type="protein sequence ID" value="RUP43733.1"/>
    <property type="molecule type" value="Genomic_DNA"/>
</dbReference>
<gene>
    <name evidence="6" type="ORF">BC936DRAFT_136804</name>
</gene>
<evidence type="ECO:0000256" key="3">
    <source>
        <dbReference type="ARBA" id="ARBA00023211"/>
    </source>
</evidence>